<name>N1JQY7_BLUG1</name>
<dbReference type="OrthoDB" id="10306863at2759"/>
<sequence length="368" mass="41718">MRTHLSELAVIISFYVYTMAATNRPRSFVCERKYFSADVVSKSLENACVALTYSDVSCRFTAAFDGSKLFGIQDAALFSVPTTVCYENRVNSRIVIDSMCNLVGLVYRSKRSYHRCEETFDSHDGLTVKSENESEISTKNFAYRCNGKIFLYQDIFSSYEYLKDKLSLSAEKKAKVNIIRINSHQFGDNEIYLWSIYGDGDFLVKRAGPYRIAVNKAKDIVGLAYRKNNHWLRCTEMQSVDPKPPKVIDGTKNSIGETLFANISPFKCGNKLFSAITLNSHMQAACRVIQEDANKAINEEFSFPMPDLAEKNEGRNTGFWPIRQLEMGSGRVGKGIKRRNIFIKLNSACDFLGVYARVGDKFLECQKL</sequence>
<dbReference type="HOGENOM" id="CLU_054782_0_0_1"/>
<accession>N1JQY7</accession>
<comment type="caution">
    <text evidence="2">The sequence shown here is derived from an EMBL/GenBank/DDBJ whole genome shotgun (WGS) entry which is preliminary data.</text>
</comment>
<dbReference type="InParanoid" id="N1JQY7"/>
<feature type="chain" id="PRO_5004106911" evidence="1">
    <location>
        <begin position="21"/>
        <end position="368"/>
    </location>
</feature>
<evidence type="ECO:0000256" key="1">
    <source>
        <dbReference type="SAM" id="SignalP"/>
    </source>
</evidence>
<organism evidence="2 3">
    <name type="scientific">Blumeria graminis f. sp. hordei (strain DH14)</name>
    <name type="common">Barley powdery mildew</name>
    <name type="synonym">Oidium monilioides f. sp. hordei</name>
    <dbReference type="NCBI Taxonomy" id="546991"/>
    <lineage>
        <taxon>Eukaryota</taxon>
        <taxon>Fungi</taxon>
        <taxon>Dikarya</taxon>
        <taxon>Ascomycota</taxon>
        <taxon>Pezizomycotina</taxon>
        <taxon>Leotiomycetes</taxon>
        <taxon>Erysiphales</taxon>
        <taxon>Erysiphaceae</taxon>
        <taxon>Blumeria</taxon>
        <taxon>Blumeria hordei</taxon>
    </lineage>
</organism>
<reference evidence="2 3" key="1">
    <citation type="journal article" date="2010" name="Science">
        <title>Genome expansion and gene loss in powdery mildew fungi reveal tradeoffs in extreme parasitism.</title>
        <authorList>
            <person name="Spanu P.D."/>
            <person name="Abbott J.C."/>
            <person name="Amselem J."/>
            <person name="Burgis T.A."/>
            <person name="Soanes D.M."/>
            <person name="Stueber K."/>
            <person name="Ver Loren van Themaat E."/>
            <person name="Brown J.K.M."/>
            <person name="Butcher S.A."/>
            <person name="Gurr S.J."/>
            <person name="Lebrun M.-H."/>
            <person name="Ridout C.J."/>
            <person name="Schulze-Lefert P."/>
            <person name="Talbot N.J."/>
            <person name="Ahmadinejad N."/>
            <person name="Ametz C."/>
            <person name="Barton G.R."/>
            <person name="Benjdia M."/>
            <person name="Bidzinski P."/>
            <person name="Bindschedler L.V."/>
            <person name="Both M."/>
            <person name="Brewer M.T."/>
            <person name="Cadle-Davidson L."/>
            <person name="Cadle-Davidson M.M."/>
            <person name="Collemare J."/>
            <person name="Cramer R."/>
            <person name="Frenkel O."/>
            <person name="Godfrey D."/>
            <person name="Harriman J."/>
            <person name="Hoede C."/>
            <person name="King B.C."/>
            <person name="Klages S."/>
            <person name="Kleemann J."/>
            <person name="Knoll D."/>
            <person name="Koti P.S."/>
            <person name="Kreplak J."/>
            <person name="Lopez-Ruiz F.J."/>
            <person name="Lu X."/>
            <person name="Maekawa T."/>
            <person name="Mahanil S."/>
            <person name="Micali C."/>
            <person name="Milgroom M.G."/>
            <person name="Montana G."/>
            <person name="Noir S."/>
            <person name="O'Connell R.J."/>
            <person name="Oberhaensli S."/>
            <person name="Parlange F."/>
            <person name="Pedersen C."/>
            <person name="Quesneville H."/>
            <person name="Reinhardt R."/>
            <person name="Rott M."/>
            <person name="Sacristan S."/>
            <person name="Schmidt S.M."/>
            <person name="Schoen M."/>
            <person name="Skamnioti P."/>
            <person name="Sommer H."/>
            <person name="Stephens A."/>
            <person name="Takahara H."/>
            <person name="Thordal-Christensen H."/>
            <person name="Vigouroux M."/>
            <person name="Wessling R."/>
            <person name="Wicker T."/>
            <person name="Panstruga R."/>
        </authorList>
    </citation>
    <scope>NUCLEOTIDE SEQUENCE [LARGE SCALE GENOMIC DNA]</scope>
    <source>
        <strain evidence="2">DH14</strain>
    </source>
</reference>
<dbReference type="Proteomes" id="UP000015441">
    <property type="component" value="Unassembled WGS sequence"/>
</dbReference>
<evidence type="ECO:0000313" key="2">
    <source>
        <dbReference type="EMBL" id="CCU83036.1"/>
    </source>
</evidence>
<dbReference type="AlphaFoldDB" id="N1JQY7"/>
<protein>
    <submittedName>
        <fullName evidence="2">CSEP0155 putative effector protein</fullName>
    </submittedName>
</protein>
<feature type="signal peptide" evidence="1">
    <location>
        <begin position="1"/>
        <end position="20"/>
    </location>
</feature>
<proteinExistence type="predicted"/>
<keyword evidence="3" id="KW-1185">Reference proteome</keyword>
<dbReference type="EMBL" id="CAUH01007446">
    <property type="protein sequence ID" value="CCU83036.1"/>
    <property type="molecule type" value="Genomic_DNA"/>
</dbReference>
<gene>
    <name evidence="2" type="ORF">BGHDH14_bgh03803</name>
</gene>
<keyword evidence="1" id="KW-0732">Signal</keyword>
<evidence type="ECO:0000313" key="3">
    <source>
        <dbReference type="Proteomes" id="UP000015441"/>
    </source>
</evidence>